<reference evidence="1" key="1">
    <citation type="submission" date="2015-11" db="EMBL/GenBank/DDBJ databases">
        <title>De novo transcriptome assembly of four potential Pierce s Disease insect vectors from Arizona vineyards.</title>
        <authorList>
            <person name="Tassone E.E."/>
        </authorList>
    </citation>
    <scope>NUCLEOTIDE SEQUENCE</scope>
</reference>
<dbReference type="AlphaFoldDB" id="A0A1B6MID2"/>
<sequence length="108" mass="12638">MDKRHKPLALKLNYLLTQLVPSVMMEIHNSLRRHHIKHMFKKIPTSPAQPNQIMDKVQKPLTLKPNFLLALLVPLVKMKVNISHQQHHIKEMFNKLPTSPPQTNQIMD</sequence>
<evidence type="ECO:0000313" key="1">
    <source>
        <dbReference type="EMBL" id="JAT35652.1"/>
    </source>
</evidence>
<proteinExistence type="predicted"/>
<accession>A0A1B6MID2</accession>
<protein>
    <submittedName>
        <fullName evidence="1">Uncharacterized protein</fullName>
    </submittedName>
</protein>
<feature type="non-terminal residue" evidence="1">
    <location>
        <position position="108"/>
    </location>
</feature>
<dbReference type="EMBL" id="GEBQ01004325">
    <property type="protein sequence ID" value="JAT35652.1"/>
    <property type="molecule type" value="Transcribed_RNA"/>
</dbReference>
<gene>
    <name evidence="1" type="ORF">g.45610</name>
</gene>
<organism evidence="1">
    <name type="scientific">Graphocephala atropunctata</name>
    <dbReference type="NCBI Taxonomy" id="36148"/>
    <lineage>
        <taxon>Eukaryota</taxon>
        <taxon>Metazoa</taxon>
        <taxon>Ecdysozoa</taxon>
        <taxon>Arthropoda</taxon>
        <taxon>Hexapoda</taxon>
        <taxon>Insecta</taxon>
        <taxon>Pterygota</taxon>
        <taxon>Neoptera</taxon>
        <taxon>Paraneoptera</taxon>
        <taxon>Hemiptera</taxon>
        <taxon>Auchenorrhyncha</taxon>
        <taxon>Membracoidea</taxon>
        <taxon>Cicadellidae</taxon>
        <taxon>Cicadellinae</taxon>
        <taxon>Cicadellini</taxon>
        <taxon>Graphocephala</taxon>
    </lineage>
</organism>
<name>A0A1B6MID2_9HEMI</name>